<dbReference type="KEGG" id="qsa:O6P43_029357"/>
<dbReference type="PANTHER" id="PTHR34117">
    <property type="entry name" value="STYLE CELL-CYCLE INHIBITOR 1"/>
    <property type="match status" value="1"/>
</dbReference>
<evidence type="ECO:0000313" key="2">
    <source>
        <dbReference type="EMBL" id="KAJ7948951.1"/>
    </source>
</evidence>
<dbReference type="Proteomes" id="UP001163823">
    <property type="component" value="Chromosome 12"/>
</dbReference>
<proteinExistence type="predicted"/>
<sequence length="159" mass="19126">MGSDRKSKEKKSKRRSYSSDSEDEGKRKRQRTVDDDERKKRKDDKKEKRKDKKSHKHSKHHSDKEKKSKDRLKTKRNKGDRHTKMEIQELSIDDYFLKNNEFATWLKEEKNVFFSELSSESARQLFSDFVSAWNSRKLEPQYYEGIASGPRTAHNWKIK</sequence>
<comment type="caution">
    <text evidence="2">The sequence shown here is derived from an EMBL/GenBank/DDBJ whole genome shotgun (WGS) entry which is preliminary data.</text>
</comment>
<feature type="compositionally biased region" description="Basic residues" evidence="1">
    <location>
        <begin position="69"/>
        <end position="79"/>
    </location>
</feature>
<name>A0AAD7L011_QUISA</name>
<keyword evidence="3" id="KW-1185">Reference proteome</keyword>
<feature type="region of interest" description="Disordered" evidence="1">
    <location>
        <begin position="1"/>
        <end position="85"/>
    </location>
</feature>
<accession>A0AAD7L011</accession>
<dbReference type="AlphaFoldDB" id="A0AAD7L011"/>
<dbReference type="InterPro" id="IPR044688">
    <property type="entry name" value="SCI-1-like"/>
</dbReference>
<feature type="compositionally biased region" description="Basic residues" evidence="1">
    <location>
        <begin position="39"/>
        <end position="61"/>
    </location>
</feature>
<gene>
    <name evidence="2" type="ORF">O6P43_029357</name>
</gene>
<protein>
    <submittedName>
        <fullName evidence="2">Protein PXR1 isoform X2</fullName>
    </submittedName>
</protein>
<evidence type="ECO:0000256" key="1">
    <source>
        <dbReference type="SAM" id="MobiDB-lite"/>
    </source>
</evidence>
<dbReference type="PANTHER" id="PTHR34117:SF1">
    <property type="entry name" value="STYLE CELL-CYCLE INHIBITOR 1"/>
    <property type="match status" value="1"/>
</dbReference>
<evidence type="ECO:0000313" key="3">
    <source>
        <dbReference type="Proteomes" id="UP001163823"/>
    </source>
</evidence>
<dbReference type="EMBL" id="JARAOO010000012">
    <property type="protein sequence ID" value="KAJ7948951.1"/>
    <property type="molecule type" value="Genomic_DNA"/>
</dbReference>
<reference evidence="2" key="1">
    <citation type="journal article" date="2023" name="Science">
        <title>Elucidation of the pathway for biosynthesis of saponin adjuvants from the soapbark tree.</title>
        <authorList>
            <person name="Reed J."/>
            <person name="Orme A."/>
            <person name="El-Demerdash A."/>
            <person name="Owen C."/>
            <person name="Martin L.B.B."/>
            <person name="Misra R.C."/>
            <person name="Kikuchi S."/>
            <person name="Rejzek M."/>
            <person name="Martin A.C."/>
            <person name="Harkess A."/>
            <person name="Leebens-Mack J."/>
            <person name="Louveau T."/>
            <person name="Stephenson M.J."/>
            <person name="Osbourn A."/>
        </authorList>
    </citation>
    <scope>NUCLEOTIDE SEQUENCE</scope>
    <source>
        <strain evidence="2">S10</strain>
    </source>
</reference>
<organism evidence="2 3">
    <name type="scientific">Quillaja saponaria</name>
    <name type="common">Soap bark tree</name>
    <dbReference type="NCBI Taxonomy" id="32244"/>
    <lineage>
        <taxon>Eukaryota</taxon>
        <taxon>Viridiplantae</taxon>
        <taxon>Streptophyta</taxon>
        <taxon>Embryophyta</taxon>
        <taxon>Tracheophyta</taxon>
        <taxon>Spermatophyta</taxon>
        <taxon>Magnoliopsida</taxon>
        <taxon>eudicotyledons</taxon>
        <taxon>Gunneridae</taxon>
        <taxon>Pentapetalae</taxon>
        <taxon>rosids</taxon>
        <taxon>fabids</taxon>
        <taxon>Fabales</taxon>
        <taxon>Quillajaceae</taxon>
        <taxon>Quillaja</taxon>
    </lineage>
</organism>